<dbReference type="Pfam" id="PF21788">
    <property type="entry name" value="TNP-like_GBD"/>
    <property type="match status" value="1"/>
</dbReference>
<feature type="domain" description="Transposable element P transposase-like GTP-binding insertion" evidence="1">
    <location>
        <begin position="441"/>
        <end position="529"/>
    </location>
</feature>
<evidence type="ECO:0000313" key="2">
    <source>
        <dbReference type="EMBL" id="KAJ8882919.1"/>
    </source>
</evidence>
<evidence type="ECO:0000259" key="1">
    <source>
        <dbReference type="Pfam" id="PF21788"/>
    </source>
</evidence>
<proteinExistence type="predicted"/>
<protein>
    <recommendedName>
        <fullName evidence="1">Transposable element P transposase-like GTP-binding insertion domain-containing protein</fullName>
    </recommendedName>
</protein>
<evidence type="ECO:0000313" key="3">
    <source>
        <dbReference type="Proteomes" id="UP001159363"/>
    </source>
</evidence>
<dbReference type="EMBL" id="JARBHB010000005">
    <property type="protein sequence ID" value="KAJ8882919.1"/>
    <property type="molecule type" value="Genomic_DNA"/>
</dbReference>
<sequence length="597" mass="67670">MKRIEVLVVFETPNNDESQTVVSQLGVQRQAICAGAWRGGYRRSTEEWVMCAGRNAVYDDAAGRRDFSGISSFPPLFHSVAVPFLPHFTLIGAVMGRPILSIELSSYVHNCAAVECKNWRGMESDIVYHGSQKRCTRNYKINVNNAQVCSVHFAPEDYERDLKNELLGLLVRKKLRPNAVNSVFIRNWHGEKSVAVENITGKQLEILSKKNKIDQATSTDYIPEKTPINNKTEEINRLKKEVKLLKQRNVLLPASLAKTKAALKKAKITKIKGLSMKEILMKCGAVLSKCFTPGQIRCLLRGNRRVKWSAGDSACALTLRALSKKKKNYVYLRKHEKHNIPLASRSTLQQWTREYKCKPGVLNEVLCLMKAYTVDFSEMGKMADLSFDVEASGVRVVAVTCDMGSKNAKVWKELCVNMGKTFFINPVDSTRKLWVLYDTPHLLKLPRNHFLGDDVTLPDGTKFTKYLIRVLLDCPKGDLSISHQISETHLTLAGRDRQNVRMAARLFSRSTAQALNYVLQKKSRKQFHAKTSLRSGYGLNHQSQENALKRFLDVCVALRFGARKNVLTFQKEFIISIKSLIGLYEDMKKDSITYSHF</sequence>
<organism evidence="2 3">
    <name type="scientific">Dryococelus australis</name>
    <dbReference type="NCBI Taxonomy" id="614101"/>
    <lineage>
        <taxon>Eukaryota</taxon>
        <taxon>Metazoa</taxon>
        <taxon>Ecdysozoa</taxon>
        <taxon>Arthropoda</taxon>
        <taxon>Hexapoda</taxon>
        <taxon>Insecta</taxon>
        <taxon>Pterygota</taxon>
        <taxon>Neoptera</taxon>
        <taxon>Polyneoptera</taxon>
        <taxon>Phasmatodea</taxon>
        <taxon>Verophasmatodea</taxon>
        <taxon>Anareolatae</taxon>
        <taxon>Phasmatidae</taxon>
        <taxon>Eurycanthinae</taxon>
        <taxon>Dryococelus</taxon>
    </lineage>
</organism>
<keyword evidence="3" id="KW-1185">Reference proteome</keyword>
<comment type="caution">
    <text evidence="2">The sequence shown here is derived from an EMBL/GenBank/DDBJ whole genome shotgun (WGS) entry which is preliminary data.</text>
</comment>
<gene>
    <name evidence="2" type="ORF">PR048_014758</name>
</gene>
<accession>A0ABQ9HF81</accession>
<dbReference type="InterPro" id="IPR048366">
    <property type="entry name" value="TNP-like_GBD"/>
</dbReference>
<reference evidence="2 3" key="1">
    <citation type="submission" date="2023-02" db="EMBL/GenBank/DDBJ databases">
        <title>LHISI_Scaffold_Assembly.</title>
        <authorList>
            <person name="Stuart O.P."/>
            <person name="Cleave R."/>
            <person name="Magrath M.J.L."/>
            <person name="Mikheyev A.S."/>
        </authorList>
    </citation>
    <scope>NUCLEOTIDE SEQUENCE [LARGE SCALE GENOMIC DNA]</scope>
    <source>
        <strain evidence="2">Daus_M_001</strain>
        <tissue evidence="2">Leg muscle</tissue>
    </source>
</reference>
<dbReference type="Proteomes" id="UP001159363">
    <property type="component" value="Chromosome 4"/>
</dbReference>
<name>A0ABQ9HF81_9NEOP</name>